<dbReference type="EMBL" id="CAJNNW010027042">
    <property type="protein sequence ID" value="CAE8689242.1"/>
    <property type="molecule type" value="Genomic_DNA"/>
</dbReference>
<keyword evidence="2" id="KW-1133">Transmembrane helix</keyword>
<comment type="caution">
    <text evidence="4">The sequence shown here is derived from an EMBL/GenBank/DDBJ whole genome shotgun (WGS) entry which is preliminary data.</text>
</comment>
<evidence type="ECO:0000259" key="3">
    <source>
        <dbReference type="PROSITE" id="PS50235"/>
    </source>
</evidence>
<gene>
    <name evidence="4" type="ORF">PGLA2088_LOCUS26381</name>
</gene>
<dbReference type="Gene3D" id="3.90.70.10">
    <property type="entry name" value="Cysteine proteinases"/>
    <property type="match status" value="1"/>
</dbReference>
<dbReference type="AlphaFoldDB" id="A0A813JUQ1"/>
<feature type="region of interest" description="Disordered" evidence="1">
    <location>
        <begin position="49"/>
        <end position="75"/>
    </location>
</feature>
<feature type="compositionally biased region" description="Basic and acidic residues" evidence="1">
    <location>
        <begin position="49"/>
        <end position="62"/>
    </location>
</feature>
<feature type="transmembrane region" description="Helical" evidence="2">
    <location>
        <begin position="323"/>
        <end position="342"/>
    </location>
</feature>
<evidence type="ECO:0000313" key="5">
    <source>
        <dbReference type="Proteomes" id="UP000626109"/>
    </source>
</evidence>
<dbReference type="Proteomes" id="UP000626109">
    <property type="component" value="Unassembled WGS sequence"/>
</dbReference>
<dbReference type="PANTHER" id="PTHR21646">
    <property type="entry name" value="UBIQUITIN CARBOXYL-TERMINAL HYDROLASE"/>
    <property type="match status" value="1"/>
</dbReference>
<keyword evidence="2" id="KW-0472">Membrane</keyword>
<dbReference type="Pfam" id="PF00443">
    <property type="entry name" value="UCH"/>
    <property type="match status" value="1"/>
</dbReference>
<dbReference type="InterPro" id="IPR001394">
    <property type="entry name" value="Peptidase_C19_UCH"/>
</dbReference>
<dbReference type="GO" id="GO:0016579">
    <property type="term" value="P:protein deubiquitination"/>
    <property type="evidence" value="ECO:0007669"/>
    <property type="project" value="InterPro"/>
</dbReference>
<accession>A0A813JUQ1</accession>
<dbReference type="PROSITE" id="PS50235">
    <property type="entry name" value="USP_3"/>
    <property type="match status" value="1"/>
</dbReference>
<evidence type="ECO:0000256" key="1">
    <source>
        <dbReference type="SAM" id="MobiDB-lite"/>
    </source>
</evidence>
<organism evidence="4 5">
    <name type="scientific">Polarella glacialis</name>
    <name type="common">Dinoflagellate</name>
    <dbReference type="NCBI Taxonomy" id="89957"/>
    <lineage>
        <taxon>Eukaryota</taxon>
        <taxon>Sar</taxon>
        <taxon>Alveolata</taxon>
        <taxon>Dinophyceae</taxon>
        <taxon>Suessiales</taxon>
        <taxon>Suessiaceae</taxon>
        <taxon>Polarella</taxon>
    </lineage>
</organism>
<feature type="region of interest" description="Disordered" evidence="1">
    <location>
        <begin position="205"/>
        <end position="255"/>
    </location>
</feature>
<dbReference type="InterPro" id="IPR038765">
    <property type="entry name" value="Papain-like_cys_pep_sf"/>
</dbReference>
<dbReference type="InterPro" id="IPR028889">
    <property type="entry name" value="USP"/>
</dbReference>
<feature type="domain" description="USP" evidence="3">
    <location>
        <begin position="172"/>
        <end position="346"/>
    </location>
</feature>
<dbReference type="SUPFAM" id="SSF54001">
    <property type="entry name" value="Cysteine proteinases"/>
    <property type="match status" value="1"/>
</dbReference>
<sequence length="346" mass="36946">MVVSLAVAAPQQELTWPESCLAGCLGGPSRKYFRLPLRLCEIPPLGRLQKQEQEQGEPHAEAEPDGGGTIAPLSNGDCLHSNGQGSLGSFGECGILKGGSSSSSSSSPVAALGASMSISEKLPPAVASPSEAFDFWQAEISRAEEAVAERRARQLSWQEQRGWHVAEGGGCVGLSNMKNTCWMNSVIQSLAHVEPFTAHFLSGEDANPNVSGTPSEALQHPSAASGAGSLQRGTCAADSAPRGSDFGRGESEHDGSWSSELRALLRQLWQENQRKAVRPSRFHSRLSLNASRGVEKSHKSQQDAQEFLLFILNALHEEFAATVPWFVSFIRYVIVAVAVVVVSKAS</sequence>
<protein>
    <recommendedName>
        <fullName evidence="3">USP domain-containing protein</fullName>
    </recommendedName>
</protein>
<keyword evidence="2" id="KW-0812">Transmembrane</keyword>
<name>A0A813JUQ1_POLGL</name>
<proteinExistence type="predicted"/>
<dbReference type="InterPro" id="IPR050185">
    <property type="entry name" value="Ub_carboxyl-term_hydrolase"/>
</dbReference>
<dbReference type="GO" id="GO:0004843">
    <property type="term" value="F:cysteine-type deubiquitinase activity"/>
    <property type="evidence" value="ECO:0007669"/>
    <property type="project" value="InterPro"/>
</dbReference>
<evidence type="ECO:0000313" key="4">
    <source>
        <dbReference type="EMBL" id="CAE8689242.1"/>
    </source>
</evidence>
<evidence type="ECO:0000256" key="2">
    <source>
        <dbReference type="SAM" id="Phobius"/>
    </source>
</evidence>
<reference evidence="4" key="1">
    <citation type="submission" date="2021-02" db="EMBL/GenBank/DDBJ databases">
        <authorList>
            <person name="Dougan E. K."/>
            <person name="Rhodes N."/>
            <person name="Thang M."/>
            <person name="Chan C."/>
        </authorList>
    </citation>
    <scope>NUCLEOTIDE SEQUENCE</scope>
</reference>
<feature type="compositionally biased region" description="Basic and acidic residues" evidence="1">
    <location>
        <begin position="245"/>
        <end position="255"/>
    </location>
</feature>